<sequence length="238" mass="26044">MSDREQRLAHIVDAVRVALSGLAFDREGSVLSRVVGDGIVQVIEFEFGYGGPTVEDGVDPAEMPVDPFRVWLGAQLVEQCGEERSRVGGVEVDVTAGLGQTLSARSEGWFMIGHPEPSDPYWELPWPEKAVDEITRLLDSAGERWFGKFGTFAQAMASLEAASVLDGTLAGFAPRLIALRISGERGDRADAQRVLDQHVAGRRGDDPWPDRHLRWLARRAEMYGLHMPPAAEAKQAGP</sequence>
<reference evidence="1" key="1">
    <citation type="journal article" date="2014" name="Int. J. Syst. Evol. Microbiol.">
        <title>Complete genome sequence of Corynebacterium casei LMG S-19264T (=DSM 44701T), isolated from a smear-ripened cheese.</title>
        <authorList>
            <consortium name="US DOE Joint Genome Institute (JGI-PGF)"/>
            <person name="Walter F."/>
            <person name="Albersmeier A."/>
            <person name="Kalinowski J."/>
            <person name="Ruckert C."/>
        </authorList>
    </citation>
    <scope>NUCLEOTIDE SEQUENCE</scope>
    <source>
        <strain evidence="1">CGMCC 4.7679</strain>
    </source>
</reference>
<evidence type="ECO:0008006" key="3">
    <source>
        <dbReference type="Google" id="ProtNLM"/>
    </source>
</evidence>
<reference evidence="1" key="2">
    <citation type="submission" date="2020-09" db="EMBL/GenBank/DDBJ databases">
        <authorList>
            <person name="Sun Q."/>
            <person name="Zhou Y."/>
        </authorList>
    </citation>
    <scope>NUCLEOTIDE SEQUENCE</scope>
    <source>
        <strain evidence="1">CGMCC 4.7679</strain>
    </source>
</reference>
<dbReference type="EMBL" id="BNAV01000006">
    <property type="protein sequence ID" value="GHF66505.1"/>
    <property type="molecule type" value="Genomic_DNA"/>
</dbReference>
<proteinExistence type="predicted"/>
<gene>
    <name evidence="1" type="ORF">GCM10017566_45380</name>
</gene>
<protein>
    <recommendedName>
        <fullName evidence="3">DUF4304 domain-containing protein</fullName>
    </recommendedName>
</protein>
<evidence type="ECO:0000313" key="1">
    <source>
        <dbReference type="EMBL" id="GHF66505.1"/>
    </source>
</evidence>
<name>A0A8H9MEZ6_9PSEU</name>
<comment type="caution">
    <text evidence="1">The sequence shown here is derived from an EMBL/GenBank/DDBJ whole genome shotgun (WGS) entry which is preliminary data.</text>
</comment>
<organism evidence="1 2">
    <name type="scientific">Amycolatopsis bartoniae</name>
    <dbReference type="NCBI Taxonomy" id="941986"/>
    <lineage>
        <taxon>Bacteria</taxon>
        <taxon>Bacillati</taxon>
        <taxon>Actinomycetota</taxon>
        <taxon>Actinomycetes</taxon>
        <taxon>Pseudonocardiales</taxon>
        <taxon>Pseudonocardiaceae</taxon>
        <taxon>Amycolatopsis</taxon>
    </lineage>
</organism>
<dbReference type="Proteomes" id="UP000658656">
    <property type="component" value="Unassembled WGS sequence"/>
</dbReference>
<dbReference type="AlphaFoldDB" id="A0A8H9MEZ6"/>
<keyword evidence="2" id="KW-1185">Reference proteome</keyword>
<dbReference type="RefSeq" id="WP_145932812.1">
    <property type="nucleotide sequence ID" value="NZ_BNAV01000006.1"/>
</dbReference>
<evidence type="ECO:0000313" key="2">
    <source>
        <dbReference type="Proteomes" id="UP000658656"/>
    </source>
</evidence>
<accession>A0A8H9MEZ6</accession>